<evidence type="ECO:0000313" key="5">
    <source>
        <dbReference type="EMBL" id="OAO13012.1"/>
    </source>
</evidence>
<dbReference type="AlphaFoldDB" id="A0A196SA86"/>
<name>A0A196SA86_BLAHN</name>
<dbReference type="GO" id="GO:0005730">
    <property type="term" value="C:nucleolus"/>
    <property type="evidence" value="ECO:0007669"/>
    <property type="project" value="TreeGrafter"/>
</dbReference>
<dbReference type="PANTHER" id="PTHR13102">
    <property type="entry name" value="NUCLEOLAR PROTEIN 9"/>
    <property type="match status" value="1"/>
</dbReference>
<dbReference type="PROSITE" id="PS50302">
    <property type="entry name" value="PUM"/>
    <property type="match status" value="1"/>
</dbReference>
<dbReference type="OrthoDB" id="392571at2759"/>
<reference evidence="5 6" key="1">
    <citation type="submission" date="2016-05" db="EMBL/GenBank/DDBJ databases">
        <title>Nuclear genome of Blastocystis sp. subtype 1 NandII.</title>
        <authorList>
            <person name="Gentekaki E."/>
            <person name="Curtis B."/>
            <person name="Stairs C."/>
            <person name="Eme L."/>
            <person name="Herman E."/>
            <person name="Klimes V."/>
            <person name="Arias M.C."/>
            <person name="Elias M."/>
            <person name="Hilliou F."/>
            <person name="Klute M."/>
            <person name="Malik S.-B."/>
            <person name="Pightling A."/>
            <person name="Rachubinski R."/>
            <person name="Salas D."/>
            <person name="Schlacht A."/>
            <person name="Suga H."/>
            <person name="Archibald J."/>
            <person name="Ball S.G."/>
            <person name="Clark G."/>
            <person name="Dacks J."/>
            <person name="Van Der Giezen M."/>
            <person name="Tsaousis A."/>
            <person name="Roger A."/>
        </authorList>
    </citation>
    <scope>NUCLEOTIDE SEQUENCE [LARGE SCALE GENOMIC DNA]</scope>
    <source>
        <strain evidence="6">ATCC 50177 / NandII</strain>
    </source>
</reference>
<comment type="caution">
    <text evidence="5">The sequence shown here is derived from an EMBL/GenBank/DDBJ whole genome shotgun (WGS) entry which is preliminary data.</text>
</comment>
<evidence type="ECO:0000259" key="4">
    <source>
        <dbReference type="PROSITE" id="PS50303"/>
    </source>
</evidence>
<feature type="domain" description="PUM-HD" evidence="4">
    <location>
        <begin position="1"/>
        <end position="359"/>
    </location>
</feature>
<dbReference type="InterPro" id="IPR040000">
    <property type="entry name" value="NOP9"/>
</dbReference>
<keyword evidence="1" id="KW-0677">Repeat</keyword>
<evidence type="ECO:0000313" key="6">
    <source>
        <dbReference type="Proteomes" id="UP000078348"/>
    </source>
</evidence>
<dbReference type="InterPro" id="IPR033133">
    <property type="entry name" value="PUM-HD"/>
</dbReference>
<dbReference type="STRING" id="478820.A0A196SA86"/>
<evidence type="ECO:0000256" key="3">
    <source>
        <dbReference type="PROSITE-ProRule" id="PRU00317"/>
    </source>
</evidence>
<dbReference type="GO" id="GO:0030688">
    <property type="term" value="C:preribosome, small subunit precursor"/>
    <property type="evidence" value="ECO:0007669"/>
    <property type="project" value="TreeGrafter"/>
</dbReference>
<dbReference type="GO" id="GO:0003723">
    <property type="term" value="F:RNA binding"/>
    <property type="evidence" value="ECO:0007669"/>
    <property type="project" value="InterPro"/>
</dbReference>
<dbReference type="Gene3D" id="1.25.10.10">
    <property type="entry name" value="Leucine-rich Repeat Variant"/>
    <property type="match status" value="2"/>
</dbReference>
<dbReference type="Pfam" id="PF22493">
    <property type="entry name" value="PUF_NOP9"/>
    <property type="match status" value="1"/>
</dbReference>
<dbReference type="InterPro" id="IPR016024">
    <property type="entry name" value="ARM-type_fold"/>
</dbReference>
<dbReference type="GO" id="GO:0000472">
    <property type="term" value="P:endonucleolytic cleavage to generate mature 5'-end of SSU-rRNA from (SSU-rRNA, 5.8S rRNA, LSU-rRNA)"/>
    <property type="evidence" value="ECO:0007669"/>
    <property type="project" value="TreeGrafter"/>
</dbReference>
<keyword evidence="6" id="KW-1185">Reference proteome</keyword>
<gene>
    <name evidence="5" type="ORF">AV274_5305</name>
</gene>
<sequence>MSEEKIHTRRPRHATEEEIRYIMQIQGVLNNTKEEEEKHILINNINEELRGTEVSLASNKKTSFVIQSILENCTRDQVRLFLSYSKDFAVHMFIQTYASHVMQTALEMANKFLTLSVEEEKDALDKRVDGEPLEPLVDLINVFIENLLGHIMTVCTDTNGSHVIRYILCILMGCPHRYGDIKKHIEKGSLEKKTNKVLLDTFDEARSAILFAIAEMQPQDREYLLKNKNSCFVVQLLMTYLPPEQRTKLAHILMEVEDEERAVKLTKDLMVDACGSRSLEVMVRAASEENVNRFFKSVVLENITEYAGNPRSNYVVQMFLSRVTDKALVEEAYAALDEHLEALYNSNNRGILLQLLNACRRCKTKEEECMERVVSILKRVLEMEKDANYGEFLEKCLSFEKEGGRIKMNEVLGGFVFELMQLSSPLCNLFILPMLKWELDVLLRVYLSCSLGKKMILYIVSLMDAADEKTWRNVLVNENEANEE</sequence>
<proteinExistence type="predicted"/>
<dbReference type="InterPro" id="IPR011989">
    <property type="entry name" value="ARM-like"/>
</dbReference>
<keyword evidence="2" id="KW-0539">Nucleus</keyword>
<dbReference type="Proteomes" id="UP000078348">
    <property type="component" value="Unassembled WGS sequence"/>
</dbReference>
<dbReference type="PANTHER" id="PTHR13102:SF0">
    <property type="entry name" value="NUCLEOLAR PROTEIN 9"/>
    <property type="match status" value="1"/>
</dbReference>
<feature type="repeat" description="Pumilio" evidence="3">
    <location>
        <begin position="48"/>
        <end position="83"/>
    </location>
</feature>
<organism evidence="5 6">
    <name type="scientific">Blastocystis sp. subtype 1 (strain ATCC 50177 / NandII)</name>
    <dbReference type="NCBI Taxonomy" id="478820"/>
    <lineage>
        <taxon>Eukaryota</taxon>
        <taxon>Sar</taxon>
        <taxon>Stramenopiles</taxon>
        <taxon>Bigyra</taxon>
        <taxon>Opalozoa</taxon>
        <taxon>Opalinata</taxon>
        <taxon>Blastocystidae</taxon>
        <taxon>Blastocystis</taxon>
    </lineage>
</organism>
<dbReference type="GO" id="GO:0000056">
    <property type="term" value="P:ribosomal small subunit export from nucleus"/>
    <property type="evidence" value="ECO:0007669"/>
    <property type="project" value="TreeGrafter"/>
</dbReference>
<dbReference type="SMART" id="SM00025">
    <property type="entry name" value="Pumilio"/>
    <property type="match status" value="6"/>
</dbReference>
<dbReference type="EMBL" id="LXWW01000479">
    <property type="protein sequence ID" value="OAO13012.1"/>
    <property type="molecule type" value="Genomic_DNA"/>
</dbReference>
<protein>
    <submittedName>
        <fullName evidence="5">Pumilio 23</fullName>
    </submittedName>
</protein>
<dbReference type="GO" id="GO:0030686">
    <property type="term" value="C:90S preribosome"/>
    <property type="evidence" value="ECO:0007669"/>
    <property type="project" value="TreeGrafter"/>
</dbReference>
<dbReference type="GO" id="GO:0000447">
    <property type="term" value="P:endonucleolytic cleavage in ITS1 to separate SSU-rRNA from 5.8S rRNA and LSU-rRNA from tricistronic rRNA transcript (SSU-rRNA, 5.8S rRNA, LSU-rRNA)"/>
    <property type="evidence" value="ECO:0007669"/>
    <property type="project" value="TreeGrafter"/>
</dbReference>
<dbReference type="GO" id="GO:0000480">
    <property type="term" value="P:endonucleolytic cleavage in 5'-ETS of tricistronic rRNA transcript (SSU-rRNA, 5.8S rRNA, LSU-rRNA)"/>
    <property type="evidence" value="ECO:0007669"/>
    <property type="project" value="TreeGrafter"/>
</dbReference>
<evidence type="ECO:0000256" key="1">
    <source>
        <dbReference type="ARBA" id="ARBA00022737"/>
    </source>
</evidence>
<accession>A0A196SA86</accession>
<dbReference type="InterPro" id="IPR001313">
    <property type="entry name" value="Pumilio_RNA-bd_rpt"/>
</dbReference>
<dbReference type="PROSITE" id="PS50303">
    <property type="entry name" value="PUM_HD"/>
    <property type="match status" value="1"/>
</dbReference>
<dbReference type="SUPFAM" id="SSF48371">
    <property type="entry name" value="ARM repeat"/>
    <property type="match status" value="1"/>
</dbReference>
<evidence type="ECO:0000256" key="2">
    <source>
        <dbReference type="ARBA" id="ARBA00023242"/>
    </source>
</evidence>